<dbReference type="Gene3D" id="3.30.160.60">
    <property type="entry name" value="Classic Zinc Finger"/>
    <property type="match status" value="1"/>
</dbReference>
<keyword evidence="1" id="KW-0863">Zinc-finger</keyword>
<organism evidence="4 5">
    <name type="scientific">Mytilus coruscus</name>
    <name type="common">Sea mussel</name>
    <dbReference type="NCBI Taxonomy" id="42192"/>
    <lineage>
        <taxon>Eukaryota</taxon>
        <taxon>Metazoa</taxon>
        <taxon>Spiralia</taxon>
        <taxon>Lophotrochozoa</taxon>
        <taxon>Mollusca</taxon>
        <taxon>Bivalvia</taxon>
        <taxon>Autobranchia</taxon>
        <taxon>Pteriomorphia</taxon>
        <taxon>Mytilida</taxon>
        <taxon>Mytiloidea</taxon>
        <taxon>Mytilidae</taxon>
        <taxon>Mytilinae</taxon>
        <taxon>Mytilus</taxon>
    </lineage>
</organism>
<sequence>MATNWNICSVCDNLQITKYSEVWCSECDEGLCGECKDHHAVSNASNSHETVSITEYRKLPTKVLEIAQTCKLHNEKFELFCRKHDSPCCKKCVESHNDCKSLTDINELIKNVKTSNAFYEFEQTLLEVVENIKRLNTNQKENLTSLENKKRKIEAEIKQTRTNINIHLDKLQDGLLKELMTVEEKEKSKIQNLLTSLQNKEKGIKELQENIASIKQHASELQTFLAMKLIEKDIEVEEKFIQSITKTDTTNQVNISCKINKSLQQITASVQTFGEINVSSVRRDLSIQKRKDRQAQLMVALPIRNIDNLTLTLQKRINTKLSNVRGCSLLPDGRMVFSSYLQQKIRVLKSNGSKDFVINKIGQTFNVVFIDDDSIAVTSGGSNMINVIDTKTKKLKKIIPVHSDNDGAVHKDGHLIYCAREKGLQMVSLSNESITNVTSNKLSVFAYVTAFGDKLFYTNYNHDSVICCDYHGNILWTFCDKNVLLSPLGISVDNDGIVYVVGGDTHNVVVISPDGQSCRQLVSSDDGLNLPHVLHYDQSTNKLLVANHLATAFLFDVK</sequence>
<keyword evidence="5" id="KW-1185">Reference proteome</keyword>
<dbReference type="PROSITE" id="PS50119">
    <property type="entry name" value="ZF_BBOX"/>
    <property type="match status" value="1"/>
</dbReference>
<dbReference type="InterPro" id="IPR047153">
    <property type="entry name" value="TRIM45/56/19-like"/>
</dbReference>
<evidence type="ECO:0000313" key="5">
    <source>
        <dbReference type="Proteomes" id="UP000507470"/>
    </source>
</evidence>
<evidence type="ECO:0000256" key="2">
    <source>
        <dbReference type="SAM" id="Coils"/>
    </source>
</evidence>
<dbReference type="SUPFAM" id="SSF63829">
    <property type="entry name" value="Calcium-dependent phosphotriesterase"/>
    <property type="match status" value="1"/>
</dbReference>
<dbReference type="CDD" id="cd19757">
    <property type="entry name" value="Bbox1"/>
    <property type="match status" value="1"/>
</dbReference>
<dbReference type="InterPro" id="IPR015943">
    <property type="entry name" value="WD40/YVTN_repeat-like_dom_sf"/>
</dbReference>
<keyword evidence="1" id="KW-0862">Zinc</keyword>
<feature type="coiled-coil region" evidence="2">
    <location>
        <begin position="129"/>
        <end position="224"/>
    </location>
</feature>
<dbReference type="Proteomes" id="UP000507470">
    <property type="component" value="Unassembled WGS sequence"/>
</dbReference>
<gene>
    <name evidence="4" type="ORF">MCOR_5306</name>
</gene>
<keyword evidence="1" id="KW-0479">Metal-binding</keyword>
<evidence type="ECO:0000313" key="4">
    <source>
        <dbReference type="EMBL" id="CAC5364161.1"/>
    </source>
</evidence>
<dbReference type="AlphaFoldDB" id="A0A6J8ABN1"/>
<dbReference type="GO" id="GO:0008270">
    <property type="term" value="F:zinc ion binding"/>
    <property type="evidence" value="ECO:0007669"/>
    <property type="project" value="UniProtKB-KW"/>
</dbReference>
<evidence type="ECO:0000256" key="1">
    <source>
        <dbReference type="PROSITE-ProRule" id="PRU00024"/>
    </source>
</evidence>
<dbReference type="Gene3D" id="2.130.10.10">
    <property type="entry name" value="YVTN repeat-like/Quinoprotein amine dehydrogenase"/>
    <property type="match status" value="1"/>
</dbReference>
<accession>A0A6J8ABN1</accession>
<dbReference type="PANTHER" id="PTHR25462">
    <property type="entry name" value="BONUS, ISOFORM C-RELATED"/>
    <property type="match status" value="1"/>
</dbReference>
<name>A0A6J8ABN1_MYTCO</name>
<evidence type="ECO:0000259" key="3">
    <source>
        <dbReference type="PROSITE" id="PS50119"/>
    </source>
</evidence>
<dbReference type="OrthoDB" id="6101175at2759"/>
<dbReference type="Gene3D" id="2.120.10.30">
    <property type="entry name" value="TolB, C-terminal domain"/>
    <property type="match status" value="1"/>
</dbReference>
<protein>
    <recommendedName>
        <fullName evidence="3">B box-type domain-containing protein</fullName>
    </recommendedName>
</protein>
<dbReference type="InterPro" id="IPR000315">
    <property type="entry name" value="Znf_B-box"/>
</dbReference>
<feature type="domain" description="B box-type" evidence="3">
    <location>
        <begin position="3"/>
        <end position="53"/>
    </location>
</feature>
<proteinExistence type="predicted"/>
<dbReference type="SUPFAM" id="SSF57845">
    <property type="entry name" value="B-box zinc-binding domain"/>
    <property type="match status" value="1"/>
</dbReference>
<dbReference type="EMBL" id="CACVKT020000940">
    <property type="protein sequence ID" value="CAC5364161.1"/>
    <property type="molecule type" value="Genomic_DNA"/>
</dbReference>
<dbReference type="PANTHER" id="PTHR25462:SF296">
    <property type="entry name" value="MEIOTIC P26, ISOFORM F"/>
    <property type="match status" value="1"/>
</dbReference>
<keyword evidence="2" id="KW-0175">Coiled coil</keyword>
<dbReference type="InterPro" id="IPR011042">
    <property type="entry name" value="6-blade_b-propeller_TolB-like"/>
</dbReference>
<reference evidence="4 5" key="1">
    <citation type="submission" date="2020-06" db="EMBL/GenBank/DDBJ databases">
        <authorList>
            <person name="Li R."/>
            <person name="Bekaert M."/>
        </authorList>
    </citation>
    <scope>NUCLEOTIDE SEQUENCE [LARGE SCALE GENOMIC DNA]</scope>
    <source>
        <strain evidence="5">wild</strain>
    </source>
</reference>